<dbReference type="InParanoid" id="A0A0C3DM69"/>
<dbReference type="EMBL" id="KN822048">
    <property type="protein sequence ID" value="KIM61760.1"/>
    <property type="molecule type" value="Genomic_DNA"/>
</dbReference>
<protein>
    <recommendedName>
        <fullName evidence="3">DDE Tnp4 domain-containing protein</fullName>
    </recommendedName>
</protein>
<feature type="non-terminal residue" evidence="1">
    <location>
        <position position="1"/>
    </location>
</feature>
<reference evidence="1 2" key="1">
    <citation type="submission" date="2014-04" db="EMBL/GenBank/DDBJ databases">
        <authorList>
            <consortium name="DOE Joint Genome Institute"/>
            <person name="Kuo A."/>
            <person name="Kohler A."/>
            <person name="Nagy L.G."/>
            <person name="Floudas D."/>
            <person name="Copeland A."/>
            <person name="Barry K.W."/>
            <person name="Cichocki N."/>
            <person name="Veneault-Fourrey C."/>
            <person name="LaButti K."/>
            <person name="Lindquist E.A."/>
            <person name="Lipzen A."/>
            <person name="Lundell T."/>
            <person name="Morin E."/>
            <person name="Murat C."/>
            <person name="Sun H."/>
            <person name="Tunlid A."/>
            <person name="Henrissat B."/>
            <person name="Grigoriev I.V."/>
            <person name="Hibbett D.S."/>
            <person name="Martin F."/>
            <person name="Nordberg H.P."/>
            <person name="Cantor M.N."/>
            <person name="Hua S.X."/>
        </authorList>
    </citation>
    <scope>NUCLEOTIDE SEQUENCE [LARGE SCALE GENOMIC DNA]</scope>
    <source>
        <strain evidence="1 2">Foug A</strain>
    </source>
</reference>
<evidence type="ECO:0008006" key="3">
    <source>
        <dbReference type="Google" id="ProtNLM"/>
    </source>
</evidence>
<keyword evidence="2" id="KW-1185">Reference proteome</keyword>
<sequence>HTALCNIIEHIFGVIKCQWCILNLPLEYTMDVQACIPTAMCALHNIINHFDAKIDDYPLAGSDQEEPAMQMGHETEHANQHCEAITQAMWADYVVECLH</sequence>
<dbReference type="AlphaFoldDB" id="A0A0C3DM69"/>
<dbReference type="OrthoDB" id="2684964at2759"/>
<gene>
    <name evidence="1" type="ORF">SCLCIDRAFT_121230</name>
</gene>
<reference evidence="2" key="2">
    <citation type="submission" date="2015-01" db="EMBL/GenBank/DDBJ databases">
        <title>Evolutionary Origins and Diversification of the Mycorrhizal Mutualists.</title>
        <authorList>
            <consortium name="DOE Joint Genome Institute"/>
            <consortium name="Mycorrhizal Genomics Consortium"/>
            <person name="Kohler A."/>
            <person name="Kuo A."/>
            <person name="Nagy L.G."/>
            <person name="Floudas D."/>
            <person name="Copeland A."/>
            <person name="Barry K.W."/>
            <person name="Cichocki N."/>
            <person name="Veneault-Fourrey C."/>
            <person name="LaButti K."/>
            <person name="Lindquist E.A."/>
            <person name="Lipzen A."/>
            <person name="Lundell T."/>
            <person name="Morin E."/>
            <person name="Murat C."/>
            <person name="Riley R."/>
            <person name="Ohm R."/>
            <person name="Sun H."/>
            <person name="Tunlid A."/>
            <person name="Henrissat B."/>
            <person name="Grigoriev I.V."/>
            <person name="Hibbett D.S."/>
            <person name="Martin F."/>
        </authorList>
    </citation>
    <scope>NUCLEOTIDE SEQUENCE [LARGE SCALE GENOMIC DNA]</scope>
    <source>
        <strain evidence="2">Foug A</strain>
    </source>
</reference>
<proteinExistence type="predicted"/>
<dbReference type="HOGENOM" id="CLU_040082_4_0_1"/>
<evidence type="ECO:0000313" key="1">
    <source>
        <dbReference type="EMBL" id="KIM61760.1"/>
    </source>
</evidence>
<evidence type="ECO:0000313" key="2">
    <source>
        <dbReference type="Proteomes" id="UP000053989"/>
    </source>
</evidence>
<name>A0A0C3DM69_9AGAM</name>
<accession>A0A0C3DM69</accession>
<organism evidence="1 2">
    <name type="scientific">Scleroderma citrinum Foug A</name>
    <dbReference type="NCBI Taxonomy" id="1036808"/>
    <lineage>
        <taxon>Eukaryota</taxon>
        <taxon>Fungi</taxon>
        <taxon>Dikarya</taxon>
        <taxon>Basidiomycota</taxon>
        <taxon>Agaricomycotina</taxon>
        <taxon>Agaricomycetes</taxon>
        <taxon>Agaricomycetidae</taxon>
        <taxon>Boletales</taxon>
        <taxon>Sclerodermatineae</taxon>
        <taxon>Sclerodermataceae</taxon>
        <taxon>Scleroderma</taxon>
    </lineage>
</organism>
<dbReference type="Proteomes" id="UP000053989">
    <property type="component" value="Unassembled WGS sequence"/>
</dbReference>